<dbReference type="Gene3D" id="3.90.940.10">
    <property type="match status" value="1"/>
</dbReference>
<dbReference type="SUPFAM" id="SSF63562">
    <property type="entry name" value="RPB6/omega subunit-like"/>
    <property type="match status" value="1"/>
</dbReference>
<keyword evidence="1" id="KW-0240">DNA-directed RNA polymerase</keyword>
<accession>A0A6C0CPS8</accession>
<feature type="region of interest" description="Disordered" evidence="3">
    <location>
        <begin position="1"/>
        <end position="70"/>
    </location>
</feature>
<protein>
    <recommendedName>
        <fullName evidence="5">DNA-directed RNA polymerase</fullName>
    </recommendedName>
</protein>
<dbReference type="GO" id="GO:0003899">
    <property type="term" value="F:DNA-directed RNA polymerase activity"/>
    <property type="evidence" value="ECO:0007669"/>
    <property type="project" value="InterPro"/>
</dbReference>
<dbReference type="AlphaFoldDB" id="A0A6C0CPS8"/>
<proteinExistence type="predicted"/>
<dbReference type="EMBL" id="MN739454">
    <property type="protein sequence ID" value="QHT05455.1"/>
    <property type="molecule type" value="Genomic_DNA"/>
</dbReference>
<dbReference type="GO" id="GO:0006360">
    <property type="term" value="P:transcription by RNA polymerase I"/>
    <property type="evidence" value="ECO:0007669"/>
    <property type="project" value="TreeGrafter"/>
</dbReference>
<dbReference type="GO" id="GO:0042797">
    <property type="term" value="P:tRNA transcription by RNA polymerase III"/>
    <property type="evidence" value="ECO:0007669"/>
    <property type="project" value="TreeGrafter"/>
</dbReference>
<reference evidence="4" key="1">
    <citation type="journal article" date="2020" name="Nature">
        <title>Giant virus diversity and host interactions through global metagenomics.</title>
        <authorList>
            <person name="Schulz F."/>
            <person name="Roux S."/>
            <person name="Paez-Espino D."/>
            <person name="Jungbluth S."/>
            <person name="Walsh D.A."/>
            <person name="Denef V.J."/>
            <person name="McMahon K.D."/>
            <person name="Konstantinidis K.T."/>
            <person name="Eloe-Fadrosh E.A."/>
            <person name="Kyrpides N.C."/>
            <person name="Woyke T."/>
        </authorList>
    </citation>
    <scope>NUCLEOTIDE SEQUENCE</scope>
    <source>
        <strain evidence="4">GVMAG-M-3300021375-17</strain>
    </source>
</reference>
<dbReference type="InterPro" id="IPR036161">
    <property type="entry name" value="RPB6/omega-like_sf"/>
</dbReference>
<evidence type="ECO:0000256" key="1">
    <source>
        <dbReference type="ARBA" id="ARBA00022478"/>
    </source>
</evidence>
<evidence type="ECO:0000256" key="2">
    <source>
        <dbReference type="ARBA" id="ARBA00023163"/>
    </source>
</evidence>
<dbReference type="Pfam" id="PF01192">
    <property type="entry name" value="RNA_pol_Rpb6"/>
    <property type="match status" value="1"/>
</dbReference>
<dbReference type="InterPro" id="IPR006110">
    <property type="entry name" value="Pol_omega/Rpo6/RPB6"/>
</dbReference>
<evidence type="ECO:0000256" key="3">
    <source>
        <dbReference type="SAM" id="MobiDB-lite"/>
    </source>
</evidence>
<dbReference type="PANTHER" id="PTHR47227">
    <property type="entry name" value="DNA-DIRECTED RNA POLYMERASE SUBUNIT K"/>
    <property type="match status" value="1"/>
</dbReference>
<name>A0A6C0CPS8_9ZZZZ</name>
<evidence type="ECO:0008006" key="5">
    <source>
        <dbReference type="Google" id="ProtNLM"/>
    </source>
</evidence>
<sequence length="215" mass="25150">MSIREVNQPPLEEKDEKDDKSDVSSTDMSNDDDDIESIEEDEIEENDFENEEEENNDIEEENITDENELEIENDYEDGVLEELENEEEEDITYQKIEDYVSTENLEKLHPEIKSANYDEINSLSRVVRDATGKIIDPLHTTPPFITKYEKARIIGTRTEQLESGAMPYIEVDSHIINGRTIAIMEYEQKKIPFIIARPLPNKGIEYWRLEDLEFL</sequence>
<organism evidence="4">
    <name type="scientific">viral metagenome</name>
    <dbReference type="NCBI Taxonomy" id="1070528"/>
    <lineage>
        <taxon>unclassified sequences</taxon>
        <taxon>metagenomes</taxon>
        <taxon>organismal metagenomes</taxon>
    </lineage>
</organism>
<feature type="compositionally biased region" description="Acidic residues" evidence="3">
    <location>
        <begin position="29"/>
        <end position="70"/>
    </location>
</feature>
<dbReference type="GO" id="GO:0003677">
    <property type="term" value="F:DNA binding"/>
    <property type="evidence" value="ECO:0007669"/>
    <property type="project" value="InterPro"/>
</dbReference>
<dbReference type="PANTHER" id="PTHR47227:SF5">
    <property type="entry name" value="DNA-DIRECTED RNA POLYMERASES I, II, AND III SUBUNIT RPABC2"/>
    <property type="match status" value="1"/>
</dbReference>
<dbReference type="GO" id="GO:0006366">
    <property type="term" value="P:transcription by RNA polymerase II"/>
    <property type="evidence" value="ECO:0007669"/>
    <property type="project" value="TreeGrafter"/>
</dbReference>
<evidence type="ECO:0000313" key="4">
    <source>
        <dbReference type="EMBL" id="QHT05455.1"/>
    </source>
</evidence>
<feature type="compositionally biased region" description="Basic and acidic residues" evidence="3">
    <location>
        <begin position="11"/>
        <end position="22"/>
    </location>
</feature>
<keyword evidence="2" id="KW-0804">Transcription</keyword>
<dbReference type="GO" id="GO:0000428">
    <property type="term" value="C:DNA-directed RNA polymerase complex"/>
    <property type="evidence" value="ECO:0007669"/>
    <property type="project" value="UniProtKB-KW"/>
</dbReference>